<dbReference type="Pfam" id="PF11687">
    <property type="entry name" value="DUF3284"/>
    <property type="match status" value="1"/>
</dbReference>
<evidence type="ECO:0000313" key="1">
    <source>
        <dbReference type="EMBL" id="ALS03172.1"/>
    </source>
</evidence>
<accession>A0A0S3KFZ3</accession>
<reference evidence="2 4" key="1">
    <citation type="submission" date="2014-12" db="EMBL/GenBank/DDBJ databases">
        <title>Draft genome sequences of 29 type strains of Enterococci.</title>
        <authorList>
            <person name="Zhong Z."/>
            <person name="Sun Z."/>
            <person name="Liu W."/>
            <person name="Zhang W."/>
            <person name="Zhang H."/>
        </authorList>
    </citation>
    <scope>NUCLEOTIDE SEQUENCE [LARGE SCALE GENOMIC DNA]</scope>
    <source>
        <strain evidence="2 4">DSM 22801</strain>
    </source>
</reference>
<dbReference type="EMBL" id="JXLC01000023">
    <property type="protein sequence ID" value="OJG89319.1"/>
    <property type="molecule type" value="Genomic_DNA"/>
</dbReference>
<dbReference type="Proteomes" id="UP000065511">
    <property type="component" value="Chromosome"/>
</dbReference>
<organism evidence="2 4">
    <name type="scientific">Enterococcus silesiacus</name>
    <dbReference type="NCBI Taxonomy" id="332949"/>
    <lineage>
        <taxon>Bacteria</taxon>
        <taxon>Bacillati</taxon>
        <taxon>Bacillota</taxon>
        <taxon>Bacilli</taxon>
        <taxon>Lactobacillales</taxon>
        <taxon>Enterococcaceae</taxon>
        <taxon>Enterococcus</taxon>
    </lineage>
</organism>
<evidence type="ECO:0000313" key="4">
    <source>
        <dbReference type="Proteomes" id="UP000183039"/>
    </source>
</evidence>
<keyword evidence="3" id="KW-1185">Reference proteome</keyword>
<name>A0A0S3KFZ3_9ENTE</name>
<proteinExistence type="predicted"/>
<gene>
    <name evidence="1" type="ORF">ATZ33_17860</name>
    <name evidence="2" type="ORF">RV15_GL001626</name>
</gene>
<dbReference type="InterPro" id="IPR021701">
    <property type="entry name" value="DUF3284"/>
</dbReference>
<dbReference type="EMBL" id="CP013614">
    <property type="protein sequence ID" value="ALS03172.1"/>
    <property type="molecule type" value="Genomic_DNA"/>
</dbReference>
<dbReference type="KEGG" id="ess:ATZ33_17860"/>
<evidence type="ECO:0000313" key="3">
    <source>
        <dbReference type="Proteomes" id="UP000065511"/>
    </source>
</evidence>
<dbReference type="OrthoDB" id="2361512at2"/>
<evidence type="ECO:0008006" key="5">
    <source>
        <dbReference type="Google" id="ProtNLM"/>
    </source>
</evidence>
<sequence>MEIIKKMNIPASVFYDQVMDSVLFDIRKHTGKSLTRKQLNNFEYVKEFSKNSRARIKVEKLVENTSYHFRTSTTKNDFLVQYDIKPLDEKSCEIRYNEKMESYGFLQKMNDAVLGTILMFFKKRQFTKMLKMMEESY</sequence>
<reference evidence="1 3" key="2">
    <citation type="submission" date="2015-12" db="EMBL/GenBank/DDBJ databases">
        <authorList>
            <person name="Lauer A."/>
            <person name="Humrighouse B."/>
            <person name="Loparev V."/>
            <person name="Shewmaker P.L."/>
            <person name="Whitney A.M."/>
            <person name="McLaughlin R.W."/>
        </authorList>
    </citation>
    <scope>NUCLEOTIDE SEQUENCE [LARGE SCALE GENOMIC DNA]</scope>
    <source>
        <strain evidence="1 3">LMG 23085</strain>
    </source>
</reference>
<dbReference type="Proteomes" id="UP000183039">
    <property type="component" value="Unassembled WGS sequence"/>
</dbReference>
<protein>
    <recommendedName>
        <fullName evidence="5">DUF3284 domain-containing protein</fullName>
    </recommendedName>
</protein>
<dbReference type="RefSeq" id="WP_069640497.1">
    <property type="nucleotide sequence ID" value="NZ_JXLC01000023.1"/>
</dbReference>
<dbReference type="AlphaFoldDB" id="A0A0S3KFZ3"/>
<evidence type="ECO:0000313" key="2">
    <source>
        <dbReference type="EMBL" id="OJG89319.1"/>
    </source>
</evidence>